<gene>
    <name evidence="2" type="ORF">IAC29_03930</name>
</gene>
<evidence type="ECO:0000256" key="1">
    <source>
        <dbReference type="SAM" id="SignalP"/>
    </source>
</evidence>
<keyword evidence="1" id="KW-0732">Signal</keyword>
<dbReference type="PROSITE" id="PS51257">
    <property type="entry name" value="PROKAR_LIPOPROTEIN"/>
    <property type="match status" value="1"/>
</dbReference>
<sequence length="765" mass="83433">MKKIFSCFMPAAVLAAMAAVSSCDPKTVDEEPLTAPTISIGEVTFVGSGSSASVTITTSGNAENVFWAYAEASAAEPETYTPEPVGEDGTVDISTPELPAGSYVIYAYAENEAGKSETVKTEAFEIASITVSFGPVTIDAEKQTATTVITPSANAESVSWAFADRYAETAPEASEFTKAEIAEDGTVTISVKMKPGNWRFYAFAENSADKSATVMSDPFIIEVIESDKELIKNFYGIEPILNLTAYSMDINVEMTEDCVRYCVSAFSGTKGADGKDILSYDEERFIESARNSINPNQDYPYMPFNVFTKSKVVPERLLSKGTLQSDPTSTGFVLNRNSAESGTSGASLIPYIVAVYAEDADQNYKVYTTDVFTLPTPTFGDTPEVKITANEKTMTSINASYEAVGDCAKIIRGYCLPSEAKADSGFDSWDDPAAVEEFLSSLAVTYTPFEWKGVPLYEDVPKALEPNTDVYVYAIGVNPDGKLGKLCYEKLTSASPELDGKGGVNVKFVNEEPLGTLNFKVTLTDGATSARVMVVDENNYYMVSGDLEWVFTDEAQDYRWTEVTVADLEASKGIVSFPALYPSTTYYVHAVAITDDGAVSPVKDFATVKSEAEPEPEKIDYSLGKGTATIENAKEQTYYVPSDGWAPESWEVDLTYNISKGENTDKVYKVLIREMTLDINDEEQGMADVKAYIEEKYPTEEDYEYLSPVEDFTQVFTQQYCPSYDSYYGGTVIALVTVDADGNYSVADYHAVIGDTDSTTERPVE</sequence>
<reference evidence="2" key="2">
    <citation type="journal article" date="2021" name="PeerJ">
        <title>Extensive microbial diversity within the chicken gut microbiome revealed by metagenomics and culture.</title>
        <authorList>
            <person name="Gilroy R."/>
            <person name="Ravi A."/>
            <person name="Getino M."/>
            <person name="Pursley I."/>
            <person name="Horton D.L."/>
            <person name="Alikhan N.F."/>
            <person name="Baker D."/>
            <person name="Gharbi K."/>
            <person name="Hall N."/>
            <person name="Watson M."/>
            <person name="Adriaenssens E.M."/>
            <person name="Foster-Nyarko E."/>
            <person name="Jarju S."/>
            <person name="Secka A."/>
            <person name="Antonio M."/>
            <person name="Oren A."/>
            <person name="Chaudhuri R.R."/>
            <person name="La Ragione R."/>
            <person name="Hildebrand F."/>
            <person name="Pallen M.J."/>
        </authorList>
    </citation>
    <scope>NUCLEOTIDE SEQUENCE</scope>
    <source>
        <strain evidence="2">20514</strain>
    </source>
</reference>
<evidence type="ECO:0000313" key="2">
    <source>
        <dbReference type="EMBL" id="MBO8448404.1"/>
    </source>
</evidence>
<dbReference type="AlphaFoldDB" id="A0A9D9ENK3"/>
<dbReference type="Proteomes" id="UP000810252">
    <property type="component" value="Unassembled WGS sequence"/>
</dbReference>
<comment type="caution">
    <text evidence="2">The sequence shown here is derived from an EMBL/GenBank/DDBJ whole genome shotgun (WGS) entry which is preliminary data.</text>
</comment>
<feature type="chain" id="PRO_5038460569" evidence="1">
    <location>
        <begin position="19"/>
        <end position="765"/>
    </location>
</feature>
<organism evidence="2 3">
    <name type="scientific">Candidatus Cryptobacteroides merdigallinarum</name>
    <dbReference type="NCBI Taxonomy" id="2840770"/>
    <lineage>
        <taxon>Bacteria</taxon>
        <taxon>Pseudomonadati</taxon>
        <taxon>Bacteroidota</taxon>
        <taxon>Bacteroidia</taxon>
        <taxon>Bacteroidales</taxon>
        <taxon>Candidatus Cryptobacteroides</taxon>
    </lineage>
</organism>
<reference evidence="2" key="1">
    <citation type="submission" date="2020-10" db="EMBL/GenBank/DDBJ databases">
        <authorList>
            <person name="Gilroy R."/>
        </authorList>
    </citation>
    <scope>NUCLEOTIDE SEQUENCE</scope>
    <source>
        <strain evidence="2">20514</strain>
    </source>
</reference>
<name>A0A9D9ENK3_9BACT</name>
<protein>
    <submittedName>
        <fullName evidence="2">Uncharacterized protein</fullName>
    </submittedName>
</protein>
<dbReference type="EMBL" id="JADIMQ010000053">
    <property type="protein sequence ID" value="MBO8448404.1"/>
    <property type="molecule type" value="Genomic_DNA"/>
</dbReference>
<proteinExistence type="predicted"/>
<feature type="signal peptide" evidence="1">
    <location>
        <begin position="1"/>
        <end position="18"/>
    </location>
</feature>
<evidence type="ECO:0000313" key="3">
    <source>
        <dbReference type="Proteomes" id="UP000810252"/>
    </source>
</evidence>
<accession>A0A9D9ENK3</accession>